<dbReference type="AlphaFoldDB" id="A0A158R3L0"/>
<organism evidence="3">
    <name type="scientific">Nippostrongylus brasiliensis</name>
    <name type="common">Rat hookworm</name>
    <dbReference type="NCBI Taxonomy" id="27835"/>
    <lineage>
        <taxon>Eukaryota</taxon>
        <taxon>Metazoa</taxon>
        <taxon>Ecdysozoa</taxon>
        <taxon>Nematoda</taxon>
        <taxon>Chromadorea</taxon>
        <taxon>Rhabditida</taxon>
        <taxon>Rhabditina</taxon>
        <taxon>Rhabditomorpha</taxon>
        <taxon>Strongyloidea</taxon>
        <taxon>Heligmosomidae</taxon>
        <taxon>Nippostrongylus</taxon>
    </lineage>
</organism>
<dbReference type="Proteomes" id="UP000271162">
    <property type="component" value="Unassembled WGS sequence"/>
</dbReference>
<name>A0A158R3L0_NIPBR</name>
<evidence type="ECO:0000313" key="3">
    <source>
        <dbReference type="WBParaSite" id="NBR_0001851301-mRNA-1"/>
    </source>
</evidence>
<dbReference type="WBParaSite" id="NBR_0001851301-mRNA-1">
    <property type="protein sequence ID" value="NBR_0001851301-mRNA-1"/>
    <property type="gene ID" value="NBR_0001851301"/>
</dbReference>
<proteinExistence type="predicted"/>
<evidence type="ECO:0000313" key="2">
    <source>
        <dbReference type="Proteomes" id="UP000271162"/>
    </source>
</evidence>
<dbReference type="Gene3D" id="3.30.420.10">
    <property type="entry name" value="Ribonuclease H-like superfamily/Ribonuclease H"/>
    <property type="match status" value="1"/>
</dbReference>
<accession>A0A158R3L0</accession>
<protein>
    <submittedName>
        <fullName evidence="3">DDE-1 domain-containing protein</fullName>
    </submittedName>
</protein>
<gene>
    <name evidence="1" type="ORF">NBR_LOCUS18514</name>
</gene>
<evidence type="ECO:0000313" key="1">
    <source>
        <dbReference type="EMBL" id="VDL82239.1"/>
    </source>
</evidence>
<dbReference type="EMBL" id="UYSL01023481">
    <property type="protein sequence ID" value="VDL82239.1"/>
    <property type="molecule type" value="Genomic_DNA"/>
</dbReference>
<reference evidence="1 2" key="2">
    <citation type="submission" date="2018-11" db="EMBL/GenBank/DDBJ databases">
        <authorList>
            <consortium name="Pathogen Informatics"/>
        </authorList>
    </citation>
    <scope>NUCLEOTIDE SEQUENCE [LARGE SCALE GENOMIC DNA]</scope>
</reference>
<dbReference type="InterPro" id="IPR036397">
    <property type="entry name" value="RNaseH_sf"/>
</dbReference>
<keyword evidence="2" id="KW-1185">Reference proteome</keyword>
<reference evidence="3" key="1">
    <citation type="submission" date="2016-04" db="UniProtKB">
        <authorList>
            <consortium name="WormBaseParasite"/>
        </authorList>
    </citation>
    <scope>IDENTIFICATION</scope>
</reference>
<dbReference type="GO" id="GO:0003676">
    <property type="term" value="F:nucleic acid binding"/>
    <property type="evidence" value="ECO:0007669"/>
    <property type="project" value="InterPro"/>
</dbReference>
<sequence length="149" mass="16802">MQTSRSDSIGRRNGTVCIITGDRLGTIEEEATYWLEHCKPLTGEQSVKERPTPKKSATFHNVIDLQEICVAEDFPCFNPPPATVFPVTISLGRRLLWAVLEKKVCSTKPSSLDFLKADLVKAWDELGSDHLRRTVDAFPKDLRSCDRQK</sequence>